<evidence type="ECO:0000256" key="2">
    <source>
        <dbReference type="ARBA" id="ARBA00023034"/>
    </source>
</evidence>
<dbReference type="GO" id="GO:0005737">
    <property type="term" value="C:cytoplasm"/>
    <property type="evidence" value="ECO:0007669"/>
    <property type="project" value="UniProtKB-ARBA"/>
</dbReference>
<evidence type="ECO:0000256" key="3">
    <source>
        <dbReference type="ARBA" id="ARBA00023121"/>
    </source>
</evidence>
<keyword evidence="7" id="KW-1185">Reference proteome</keyword>
<evidence type="ECO:0000256" key="5">
    <source>
        <dbReference type="SAM" id="MobiDB-lite"/>
    </source>
</evidence>
<dbReference type="Proteomes" id="UP000003963">
    <property type="component" value="Unassembled WGS sequence"/>
</dbReference>
<dbReference type="AlphaFoldDB" id="D9WTP2"/>
<dbReference type="STRING" id="457427.SSOG_08150"/>
<feature type="region of interest" description="Disordered" evidence="5">
    <location>
        <begin position="188"/>
        <end position="207"/>
    </location>
</feature>
<proteinExistence type="predicted"/>
<gene>
    <name evidence="6" type="ORF">SSOG_08150</name>
</gene>
<dbReference type="Pfam" id="PF05719">
    <property type="entry name" value="GPP34"/>
    <property type="match status" value="1"/>
</dbReference>
<keyword evidence="3" id="KW-0446">Lipid-binding</keyword>
<dbReference type="InterPro" id="IPR008628">
    <property type="entry name" value="GPP34-like"/>
</dbReference>
<dbReference type="InterPro" id="IPR038261">
    <property type="entry name" value="GPP34-like_sf"/>
</dbReference>
<dbReference type="GO" id="GO:0012505">
    <property type="term" value="C:endomembrane system"/>
    <property type="evidence" value="ECO:0007669"/>
    <property type="project" value="UniProtKB-ARBA"/>
</dbReference>
<name>D9WTP2_9ACTN</name>
<dbReference type="RefSeq" id="WP_009720234.1">
    <property type="nucleotide sequence ID" value="NZ_GG657754.1"/>
</dbReference>
<keyword evidence="4" id="KW-0472">Membrane</keyword>
<dbReference type="EMBL" id="GG657754">
    <property type="protein sequence ID" value="EFL28436.1"/>
    <property type="molecule type" value="Genomic_DNA"/>
</dbReference>
<dbReference type="HOGENOM" id="CLU_1271722_0_0_11"/>
<evidence type="ECO:0000256" key="1">
    <source>
        <dbReference type="ARBA" id="ARBA00004255"/>
    </source>
</evidence>
<reference evidence="6 7" key="1">
    <citation type="submission" date="2009-02" db="EMBL/GenBank/DDBJ databases">
        <title>Annotation of Streptomyces hygroscopicus strain ATCC 53653.</title>
        <authorList>
            <consortium name="The Broad Institute Genome Sequencing Platform"/>
            <consortium name="Broad Institute Microbial Sequencing Center"/>
            <person name="Fischbach M."/>
            <person name="Godfrey P."/>
            <person name="Ward D."/>
            <person name="Young S."/>
            <person name="Zeng Q."/>
            <person name="Koehrsen M."/>
            <person name="Alvarado L."/>
            <person name="Berlin A.M."/>
            <person name="Bochicchio J."/>
            <person name="Borenstein D."/>
            <person name="Chapman S.B."/>
            <person name="Chen Z."/>
            <person name="Engels R."/>
            <person name="Freedman E."/>
            <person name="Gellesch M."/>
            <person name="Goldberg J."/>
            <person name="Griggs A."/>
            <person name="Gujja S."/>
            <person name="Heilman E.R."/>
            <person name="Heiman D.I."/>
            <person name="Hepburn T.A."/>
            <person name="Howarth C."/>
            <person name="Jen D."/>
            <person name="Larson L."/>
            <person name="Lewis B."/>
            <person name="Mehta T."/>
            <person name="Park D."/>
            <person name="Pearson M."/>
            <person name="Richards J."/>
            <person name="Roberts A."/>
            <person name="Saif S."/>
            <person name="Shea T.D."/>
            <person name="Shenoy N."/>
            <person name="Sisk P."/>
            <person name="Stolte C."/>
            <person name="Sykes S.N."/>
            <person name="Thomson T."/>
            <person name="Walk T."/>
            <person name="White J."/>
            <person name="Yandava C."/>
            <person name="Straight P."/>
            <person name="Clardy J."/>
            <person name="Hung D."/>
            <person name="Kolter R."/>
            <person name="Mekalanos J."/>
            <person name="Walker S."/>
            <person name="Walsh C.T."/>
            <person name="Wieland-Brown L.C."/>
            <person name="Haas B."/>
            <person name="Nusbaum C."/>
            <person name="Birren B."/>
        </authorList>
    </citation>
    <scope>NUCLEOTIDE SEQUENCE [LARGE SCALE GENOMIC DNA]</scope>
    <source>
        <strain evidence="6 7">ATCC 53653</strain>
    </source>
</reference>
<evidence type="ECO:0000256" key="4">
    <source>
        <dbReference type="ARBA" id="ARBA00023136"/>
    </source>
</evidence>
<organism evidence="6 7">
    <name type="scientific">Streptomyces himastatinicus ATCC 53653</name>
    <dbReference type="NCBI Taxonomy" id="457427"/>
    <lineage>
        <taxon>Bacteria</taxon>
        <taxon>Bacillati</taxon>
        <taxon>Actinomycetota</taxon>
        <taxon>Actinomycetes</taxon>
        <taxon>Kitasatosporales</taxon>
        <taxon>Streptomycetaceae</taxon>
        <taxon>Streptomyces</taxon>
        <taxon>Streptomyces violaceusniger group</taxon>
    </lineage>
</organism>
<dbReference type="OrthoDB" id="3871310at2"/>
<evidence type="ECO:0000313" key="7">
    <source>
        <dbReference type="Proteomes" id="UP000003963"/>
    </source>
</evidence>
<accession>D9WTP2</accession>
<protein>
    <recommendedName>
        <fullName evidence="8">GPP34 family phosphoprotein</fullName>
    </recommendedName>
</protein>
<dbReference type="GO" id="GO:0070273">
    <property type="term" value="F:phosphatidylinositol-4-phosphate binding"/>
    <property type="evidence" value="ECO:0007669"/>
    <property type="project" value="InterPro"/>
</dbReference>
<sequence>MTTPRDLMIVTMDAEPSRLVERGDLSLALAGAELIDLLGAREVGLDGERIVPGPAGAPADPLLRQAASSLVREEPYETVGDWLWRRGRGLSAAYLSALEADGQLVRQRNRRWKVFWTRELALVDTEDRRRAANRQRSDEPVLAALTEAIGLREQGGEGAGQPPKLSDDAVARVLTALDDALAELAAERQRRDRRRDEAAVDNVRRGY</sequence>
<keyword evidence="2" id="KW-0333">Golgi apparatus</keyword>
<evidence type="ECO:0008006" key="8">
    <source>
        <dbReference type="Google" id="ProtNLM"/>
    </source>
</evidence>
<comment type="subcellular location">
    <subcellularLocation>
        <location evidence="1">Golgi apparatus membrane</location>
        <topology evidence="1">Peripheral membrane protein</topology>
        <orientation evidence="1">Cytoplasmic side</orientation>
    </subcellularLocation>
</comment>
<evidence type="ECO:0000313" key="6">
    <source>
        <dbReference type="EMBL" id="EFL28436.1"/>
    </source>
</evidence>
<dbReference type="Gene3D" id="1.10.3630.10">
    <property type="entry name" value="yeast vps74-n-term truncation variant domain like"/>
    <property type="match status" value="1"/>
</dbReference>